<feature type="transmembrane region" description="Helical" evidence="2">
    <location>
        <begin position="1621"/>
        <end position="1651"/>
    </location>
</feature>
<dbReference type="GO" id="GO:0035861">
    <property type="term" value="C:site of double-strand break"/>
    <property type="evidence" value="ECO:0007669"/>
    <property type="project" value="TreeGrafter"/>
</dbReference>
<evidence type="ECO:0000256" key="2">
    <source>
        <dbReference type="SAM" id="Phobius"/>
    </source>
</evidence>
<feature type="region of interest" description="Disordered" evidence="1">
    <location>
        <begin position="778"/>
        <end position="890"/>
    </location>
</feature>
<keyword evidence="2" id="KW-0812">Transmembrane</keyword>
<feature type="region of interest" description="Disordered" evidence="1">
    <location>
        <begin position="1338"/>
        <end position="1361"/>
    </location>
</feature>
<feature type="compositionally biased region" description="Low complexity" evidence="1">
    <location>
        <begin position="559"/>
        <end position="572"/>
    </location>
</feature>
<dbReference type="EMBL" id="JAFJYH010000401">
    <property type="protein sequence ID" value="KAG4412192.1"/>
    <property type="molecule type" value="Genomic_DNA"/>
</dbReference>
<feature type="compositionally biased region" description="Polar residues" evidence="1">
    <location>
        <begin position="206"/>
        <end position="217"/>
    </location>
</feature>
<comment type="caution">
    <text evidence="4">The sequence shown here is derived from an EMBL/GenBank/DDBJ whole genome shotgun (WGS) entry which is preliminary data.</text>
</comment>
<feature type="compositionally biased region" description="Low complexity" evidence="1">
    <location>
        <begin position="116"/>
        <end position="126"/>
    </location>
</feature>
<feature type="compositionally biased region" description="Basic and acidic residues" evidence="1">
    <location>
        <begin position="245"/>
        <end position="266"/>
    </location>
</feature>
<dbReference type="PANTHER" id="PTHR28535:SF1">
    <property type="entry name" value="PROTEIN ZGRF1"/>
    <property type="match status" value="1"/>
</dbReference>
<feature type="compositionally biased region" description="Polar residues" evidence="1">
    <location>
        <begin position="704"/>
        <end position="715"/>
    </location>
</feature>
<feature type="region of interest" description="Disordered" evidence="1">
    <location>
        <begin position="1269"/>
        <end position="1303"/>
    </location>
</feature>
<keyword evidence="5" id="KW-1185">Reference proteome</keyword>
<evidence type="ECO:0000259" key="3">
    <source>
        <dbReference type="Pfam" id="PF10382"/>
    </source>
</evidence>
<name>A0A8H7T2W8_9HELO</name>
<evidence type="ECO:0000313" key="4">
    <source>
        <dbReference type="EMBL" id="KAG4412192.1"/>
    </source>
</evidence>
<dbReference type="GO" id="GO:0005634">
    <property type="term" value="C:nucleus"/>
    <property type="evidence" value="ECO:0007669"/>
    <property type="project" value="TreeGrafter"/>
</dbReference>
<dbReference type="GO" id="GO:0006302">
    <property type="term" value="P:double-strand break repair"/>
    <property type="evidence" value="ECO:0007669"/>
    <property type="project" value="TreeGrafter"/>
</dbReference>
<dbReference type="PANTHER" id="PTHR28535">
    <property type="entry name" value="ZINC FINGER GRF-TYPE CONTAINING 1"/>
    <property type="match status" value="1"/>
</dbReference>
<dbReference type="Pfam" id="PF10382">
    <property type="entry name" value="ZGRF1-like_N"/>
    <property type="match status" value="1"/>
</dbReference>
<dbReference type="OrthoDB" id="3921198at2759"/>
<evidence type="ECO:0000313" key="5">
    <source>
        <dbReference type="Proteomes" id="UP000664132"/>
    </source>
</evidence>
<feature type="compositionally biased region" description="Low complexity" evidence="1">
    <location>
        <begin position="864"/>
        <end position="877"/>
    </location>
</feature>
<feature type="region of interest" description="Disordered" evidence="1">
    <location>
        <begin position="1554"/>
        <end position="1573"/>
    </location>
</feature>
<proteinExistence type="predicted"/>
<evidence type="ECO:0000256" key="1">
    <source>
        <dbReference type="SAM" id="MobiDB-lite"/>
    </source>
</evidence>
<sequence length="1736" mass="188257">MSVTASMDVPHSQNTAPVLEFRCLYTADIRRKQKRWQDGRLKFHTFNKRVMVYDEKSNFVGDTHWKGSLDFQEGEELELERGGILVEVGECIGKKDQDLTELVDKRVKEREERVAAKAANASPSASLLRNQGTPAGSALLRPKPLNAMLTPTGHHGRAVIPTNTPFEERHVASRDENGPPAKRRKQNDPTSSRNGYAQNLMGATLSLGSSKPSSTPTIRYEPFRARPVQQTRPDAIDLTMDDEEERRAAEARRKIAKERRAAIERPPRHKKQKRSPPAKSGYASNLIGTPLMLSRSEVRAPVRTMLAKAPVQRQTCEDEDSASGSGYDQENHEPAPNRPSHVAKKPAVAQARHRQAEQSSSDEDDSSVGVESAPRRPSCIGKDNSKDSPRHQATKHYSSGRDSSEDIEPPFKARSNLGRNIEITVEKSKHQTSSDSLRKKEGNLGGMKISKSEQPVAQNRHSAVDYSSTVEIGSSPERPAIIRKKQTEVATTKSSRVQKVKGNFQSRSESPPQTRKVVPALQLGESFNRSSALQKSSAAEPTPSRSTSSLRIKSRPRQKMMMLMSRRSSRPSTSNTSFEGSRPTTHPSPKPTVAADKVVLSQATIRLNAFYDNQNAELEARLNRIRSKQHVGDMSSSSDSDTGIDHETIDLLLTRESVPGSRQSDQVLRAPLVSSTIDRPFHPPPLPSARKNLLVGQSSSLDIVQHSQTKGSQSYKKGASTKRKEQSQTSSQLLSSSEIPPEPNINNPKEGANYHESGTMVPGNSLKLHAEAAVPKIVQKNSTKLPAKTPGTATKSTTDSKGVAGGTTALTKRPSETEKIEEGAAFGKLDEEPKIAVPEVLTSSRNTSTLNRRRSSSSGDQRPNENNSFNDDANNEACPVPSEPPGQLKEESPILPADVEVLQVIGGNIQSSTSRFRAMINPSSSTRSLPPRTASPTIESIETAESPCCNDPEGEPKASEAVKCSLRLPPHVEEALSKRPEPCSDLGSTAVTTSAALNTPDLASTNVSMGPPRARLANPATRGKSLQSLAANTVDTMNLLFNPMLPPAPRILSRVERSFERTNSDIDRAVEGPLKEAPTGLVAIRSLGSAIREESKSATDGFAQSFYAVARKQWTRFDRSIGRPLDRSPLKEKVETSEIELQSTASHRGGYHLAVPGPPTAHSVASSSKYSFTTSAYDAPTDFSSVVSFDGEDEPTSAAGRMEGELISFDGNKVKPRRRKKLTPVARAKAALVRHLGSCWCPLEHHDIDVLERLRQKRFETQRLKVEINSGSSISSSSQQTATSVHAWRPATEPSFSQTDTLMGIGGGIGGDLNATLGNLDTSQLDIQSPSGAAYGDISLDIPGPSSSSQSQSQPLSIAPNIPDFGPSPYTSYQDGQMLGIGVQRQGYFCCQHLDGICLEYFPTAEELLVHFELAHFAFTRISPAHRFVCLNCTHLNNDLIGPCSNCQSVGTIELWIYGNYIRSEEVRRYKPEGGQDLDLDLGLGLGLGDIADWTPTTMFSETYTTGGWERDLNGGNGNGDGGGGFGNGSGYTDTNGAGDYGFDSQGAGAGAAGGGSQYEYQPSQHSSYSTNRYQGNGFNGASPAVECAGFDEFSVRIVFGKVGQRQYQQRPQAQNLHCKALIAILLLLLSLLALSIFALGICISSTWPLLLTRTQQVVPRLATTFHSHIQLLGFFSMLCSAGTCFSVKTLAAQRSRQASHARSLSSNGLGWLKMRCGSRSRRSMMAGLALGGGFS</sequence>
<dbReference type="InterPro" id="IPR052800">
    <property type="entry name" value="DNA_Repair_Helicase_ZGRF1"/>
</dbReference>
<feature type="compositionally biased region" description="Polar residues" evidence="1">
    <location>
        <begin position="791"/>
        <end position="800"/>
    </location>
</feature>
<feature type="compositionally biased region" description="Polar residues" evidence="1">
    <location>
        <begin position="528"/>
        <end position="551"/>
    </location>
</feature>
<feature type="compositionally biased region" description="Low complexity" evidence="1">
    <location>
        <begin position="841"/>
        <end position="850"/>
    </location>
</feature>
<feature type="region of interest" description="Disordered" evidence="1">
    <location>
        <begin position="528"/>
        <end position="592"/>
    </location>
</feature>
<organism evidence="4 5">
    <name type="scientific">Cadophora malorum</name>
    <dbReference type="NCBI Taxonomy" id="108018"/>
    <lineage>
        <taxon>Eukaryota</taxon>
        <taxon>Fungi</taxon>
        <taxon>Dikarya</taxon>
        <taxon>Ascomycota</taxon>
        <taxon>Pezizomycotina</taxon>
        <taxon>Leotiomycetes</taxon>
        <taxon>Helotiales</taxon>
        <taxon>Ploettnerulaceae</taxon>
        <taxon>Cadophora</taxon>
    </lineage>
</organism>
<feature type="compositionally biased region" description="Polar residues" evidence="1">
    <location>
        <begin position="573"/>
        <end position="587"/>
    </location>
</feature>
<feature type="compositionally biased region" description="Polar residues" evidence="1">
    <location>
        <begin position="452"/>
        <end position="472"/>
    </location>
</feature>
<feature type="compositionally biased region" description="Polar residues" evidence="1">
    <location>
        <begin position="488"/>
        <end position="513"/>
    </location>
</feature>
<feature type="region of interest" description="Disordered" evidence="1">
    <location>
        <begin position="115"/>
        <end position="287"/>
    </location>
</feature>
<feature type="compositionally biased region" description="Polar residues" evidence="1">
    <location>
        <begin position="1559"/>
        <end position="1573"/>
    </location>
</feature>
<keyword evidence="2" id="KW-0472">Membrane</keyword>
<feature type="compositionally biased region" description="Basic residues" evidence="1">
    <location>
        <begin position="267"/>
        <end position="276"/>
    </location>
</feature>
<accession>A0A8H7T2W8</accession>
<protein>
    <recommendedName>
        <fullName evidence="3">5'-3' DNA helicase ZGRF1-like N-terminal domain-containing protein</fullName>
    </recommendedName>
</protein>
<feature type="compositionally biased region" description="Basic and acidic residues" evidence="1">
    <location>
        <begin position="166"/>
        <end position="177"/>
    </location>
</feature>
<keyword evidence="2" id="KW-1133">Transmembrane helix</keyword>
<feature type="region of interest" description="Disordered" evidence="1">
    <location>
        <begin position="704"/>
        <end position="762"/>
    </location>
</feature>
<feature type="compositionally biased region" description="Low complexity" evidence="1">
    <location>
        <begin position="1338"/>
        <end position="1358"/>
    </location>
</feature>
<feature type="compositionally biased region" description="Polar residues" evidence="1">
    <location>
        <begin position="188"/>
        <end position="197"/>
    </location>
</feature>
<gene>
    <name evidence="4" type="ORF">IFR04_014676</name>
</gene>
<dbReference type="Proteomes" id="UP000664132">
    <property type="component" value="Unassembled WGS sequence"/>
</dbReference>
<reference evidence="4" key="1">
    <citation type="submission" date="2021-02" db="EMBL/GenBank/DDBJ databases">
        <title>Genome sequence Cadophora malorum strain M34.</title>
        <authorList>
            <person name="Stefanovic E."/>
            <person name="Vu D."/>
            <person name="Scully C."/>
            <person name="Dijksterhuis J."/>
            <person name="Roader J."/>
            <person name="Houbraken J."/>
        </authorList>
    </citation>
    <scope>NUCLEOTIDE SEQUENCE</scope>
    <source>
        <strain evidence="4">M34</strain>
    </source>
</reference>
<feature type="compositionally biased region" description="Basic and acidic residues" evidence="1">
    <location>
        <begin position="813"/>
        <end position="834"/>
    </location>
</feature>
<feature type="region of interest" description="Disordered" evidence="1">
    <location>
        <begin position="306"/>
        <end position="516"/>
    </location>
</feature>
<feature type="compositionally biased region" description="Low complexity" evidence="1">
    <location>
        <begin position="727"/>
        <end position="747"/>
    </location>
</feature>
<dbReference type="InterPro" id="IPR018838">
    <property type="entry name" value="ZGRF1-like_N"/>
</dbReference>
<feature type="domain" description="5'-3' DNA helicase ZGRF1-like N-terminal" evidence="3">
    <location>
        <begin position="18"/>
        <end position="99"/>
    </location>
</feature>